<evidence type="ECO:0000313" key="2">
    <source>
        <dbReference type="EMBL" id="CAB5036699.1"/>
    </source>
</evidence>
<protein>
    <submittedName>
        <fullName evidence="2">Unannotated protein</fullName>
    </submittedName>
</protein>
<proteinExistence type="predicted"/>
<dbReference type="EMBL" id="CAESAO010000026">
    <property type="protein sequence ID" value="CAB4339603.1"/>
    <property type="molecule type" value="Genomic_DNA"/>
</dbReference>
<sequence>MHSISRKILTTTAILGVFGAIAGAGVFALFTSQTENTANAVTAGTVAISDNDAGSSMYTLPNAKPSDTKVSCIRVNYSGTLDADVKLYIGDTIGALGPYVNLKIESGTQPSPTFPTCTGFVADATAIYDGTLSAFATAHSSYTNGLADNPGIVATKWAPSDAVVYRITATLDPATPDAQQAGITNAHKFTWAAKNQ</sequence>
<reference evidence="2" key="1">
    <citation type="submission" date="2020-05" db="EMBL/GenBank/DDBJ databases">
        <authorList>
            <person name="Chiriac C."/>
            <person name="Salcher M."/>
            <person name="Ghai R."/>
            <person name="Kavagutti S V."/>
        </authorList>
    </citation>
    <scope>NUCLEOTIDE SEQUENCE</scope>
</reference>
<dbReference type="EMBL" id="CAFBPX010000180">
    <property type="protein sequence ID" value="CAB5036699.1"/>
    <property type="molecule type" value="Genomic_DNA"/>
</dbReference>
<evidence type="ECO:0000313" key="1">
    <source>
        <dbReference type="EMBL" id="CAB4339603.1"/>
    </source>
</evidence>
<dbReference type="AlphaFoldDB" id="A0A6J7S6L8"/>
<name>A0A6J7S6L8_9ZZZZ</name>
<dbReference type="InterPro" id="IPR022121">
    <property type="entry name" value="Peptidase_M73_camelysin"/>
</dbReference>
<dbReference type="Pfam" id="PF12389">
    <property type="entry name" value="Peptidase_M73"/>
    <property type="match status" value="1"/>
</dbReference>
<accession>A0A6J7S6L8</accession>
<gene>
    <name evidence="1" type="ORF">UFOPK3522_00470</name>
    <name evidence="2" type="ORF">UFOPK4175_00966</name>
</gene>
<organism evidence="2">
    <name type="scientific">freshwater metagenome</name>
    <dbReference type="NCBI Taxonomy" id="449393"/>
    <lineage>
        <taxon>unclassified sequences</taxon>
        <taxon>metagenomes</taxon>
        <taxon>ecological metagenomes</taxon>
    </lineage>
</organism>